<dbReference type="InterPro" id="IPR050250">
    <property type="entry name" value="Macrolide_Exporter_MacB"/>
</dbReference>
<dbReference type="OrthoDB" id="5933722at2"/>
<feature type="domain" description="ABC3 transporter permease C-terminal" evidence="7">
    <location>
        <begin position="703"/>
        <end position="815"/>
    </location>
</feature>
<keyword evidence="10" id="KW-1185">Reference proteome</keyword>
<evidence type="ECO:0000259" key="8">
    <source>
        <dbReference type="Pfam" id="PF12704"/>
    </source>
</evidence>
<evidence type="ECO:0000313" key="10">
    <source>
        <dbReference type="Proteomes" id="UP000251889"/>
    </source>
</evidence>
<feature type="transmembrane region" description="Helical" evidence="6">
    <location>
        <begin position="438"/>
        <end position="459"/>
    </location>
</feature>
<accession>A0A364Y0W4</accession>
<feature type="transmembrane region" description="Helical" evidence="6">
    <location>
        <begin position="783"/>
        <end position="803"/>
    </location>
</feature>
<evidence type="ECO:0000256" key="5">
    <source>
        <dbReference type="ARBA" id="ARBA00023136"/>
    </source>
</evidence>
<feature type="domain" description="MacB-like periplasmic core" evidence="8">
    <location>
        <begin position="20"/>
        <end position="246"/>
    </location>
</feature>
<dbReference type="PANTHER" id="PTHR30572">
    <property type="entry name" value="MEMBRANE COMPONENT OF TRANSPORTER-RELATED"/>
    <property type="match status" value="1"/>
</dbReference>
<dbReference type="PANTHER" id="PTHR30572:SF18">
    <property type="entry name" value="ABC-TYPE MACROLIDE FAMILY EXPORT SYSTEM PERMEASE COMPONENT 2"/>
    <property type="match status" value="1"/>
</dbReference>
<evidence type="ECO:0000256" key="3">
    <source>
        <dbReference type="ARBA" id="ARBA00022692"/>
    </source>
</evidence>
<feature type="domain" description="ABC3 transporter permease C-terminal" evidence="7">
    <location>
        <begin position="301"/>
        <end position="418"/>
    </location>
</feature>
<keyword evidence="4 6" id="KW-1133">Transmembrane helix</keyword>
<dbReference type="Pfam" id="PF12704">
    <property type="entry name" value="MacB_PCD"/>
    <property type="match status" value="1"/>
</dbReference>
<dbReference type="AlphaFoldDB" id="A0A364Y0W4"/>
<reference evidence="9 10" key="1">
    <citation type="submission" date="2018-06" db="EMBL/GenBank/DDBJ databases">
        <title>Chryseolinea flavus sp. nov., a member of the phylum Bacteroidetes isolated from soil.</title>
        <authorList>
            <person name="Li Y."/>
            <person name="Wang J."/>
        </authorList>
    </citation>
    <scope>NUCLEOTIDE SEQUENCE [LARGE SCALE GENOMIC DNA]</scope>
    <source>
        <strain evidence="9 10">SDU1-6</strain>
    </source>
</reference>
<evidence type="ECO:0000313" key="9">
    <source>
        <dbReference type="EMBL" id="RAW00452.1"/>
    </source>
</evidence>
<feature type="transmembrane region" description="Helical" evidence="6">
    <location>
        <begin position="21"/>
        <end position="42"/>
    </location>
</feature>
<keyword evidence="5 6" id="KW-0472">Membrane</keyword>
<dbReference type="GO" id="GO:0005886">
    <property type="term" value="C:plasma membrane"/>
    <property type="evidence" value="ECO:0007669"/>
    <property type="project" value="UniProtKB-SubCell"/>
</dbReference>
<proteinExistence type="predicted"/>
<protein>
    <submittedName>
        <fullName evidence="9">ABC transporter permease</fullName>
    </submittedName>
</protein>
<evidence type="ECO:0000259" key="7">
    <source>
        <dbReference type="Pfam" id="PF02687"/>
    </source>
</evidence>
<gene>
    <name evidence="9" type="ORF">DQQ10_15160</name>
</gene>
<feature type="transmembrane region" description="Helical" evidence="6">
    <location>
        <begin position="294"/>
        <end position="317"/>
    </location>
</feature>
<evidence type="ECO:0000256" key="4">
    <source>
        <dbReference type="ARBA" id="ARBA00022989"/>
    </source>
</evidence>
<name>A0A364Y0W4_9BACT</name>
<organism evidence="9 10">
    <name type="scientific">Pseudochryseolinea flava</name>
    <dbReference type="NCBI Taxonomy" id="2059302"/>
    <lineage>
        <taxon>Bacteria</taxon>
        <taxon>Pseudomonadati</taxon>
        <taxon>Bacteroidota</taxon>
        <taxon>Cytophagia</taxon>
        <taxon>Cytophagales</taxon>
        <taxon>Fulvivirgaceae</taxon>
        <taxon>Pseudochryseolinea</taxon>
    </lineage>
</organism>
<evidence type="ECO:0000256" key="1">
    <source>
        <dbReference type="ARBA" id="ARBA00004651"/>
    </source>
</evidence>
<keyword evidence="2" id="KW-1003">Cell membrane</keyword>
<comment type="subcellular location">
    <subcellularLocation>
        <location evidence="1">Cell membrane</location>
        <topology evidence="1">Multi-pass membrane protein</topology>
    </subcellularLocation>
</comment>
<evidence type="ECO:0000256" key="6">
    <source>
        <dbReference type="SAM" id="Phobius"/>
    </source>
</evidence>
<dbReference type="Pfam" id="PF02687">
    <property type="entry name" value="FtsX"/>
    <property type="match status" value="2"/>
</dbReference>
<feature type="transmembrane region" description="Helical" evidence="6">
    <location>
        <begin position="389"/>
        <end position="417"/>
    </location>
</feature>
<comment type="caution">
    <text evidence="9">The sequence shown here is derived from an EMBL/GenBank/DDBJ whole genome shotgun (WGS) entry which is preliminary data.</text>
</comment>
<dbReference type="InterPro" id="IPR003838">
    <property type="entry name" value="ABC3_permease_C"/>
</dbReference>
<dbReference type="EMBL" id="QMFY01000007">
    <property type="protein sequence ID" value="RAW00452.1"/>
    <property type="molecule type" value="Genomic_DNA"/>
</dbReference>
<dbReference type="GO" id="GO:0022857">
    <property type="term" value="F:transmembrane transporter activity"/>
    <property type="evidence" value="ECO:0007669"/>
    <property type="project" value="TreeGrafter"/>
</dbReference>
<feature type="transmembrane region" description="Helical" evidence="6">
    <location>
        <begin position="735"/>
        <end position="768"/>
    </location>
</feature>
<feature type="transmembrane region" description="Helical" evidence="6">
    <location>
        <begin position="699"/>
        <end position="723"/>
    </location>
</feature>
<sequence>MIKSYFVMGWRNILKSKLYSSLNVIGLTFGIVCFLLIGLYVYDELTFDNQHQQRDRIFRVITHEQNPNNDATTVAAAGFMLAEESRRVFPEVEKTTRMQRVGRANLVDPEHPVNIQETVTIADEYFFQIFDFPFVEGNRVTALKEPNTIVITEDLAMRIFSTVDVLNKHLQFNHMDTPLKITGVLKNHANNSTFNFSSIMSESTQYSSEEFKTEAQTDWASTSFTVYALLKPAADPTAVSNKMTQLVHANATLEPGTKLAYTLQLLKDVHLHSADIIDGARNSNVDSIPQSNPIYVTVFLFTAIFVLLIAGINYTNLTTARASSRIKEIGVRKAIGAVRGNLIRQFLVESLLTTAIAFVFAVILVALLLPSFNNFTNKNFSLITSAGIGFWMIAAGLIIVIGLLSGGYAAVLLSRFNPVSLLKGLKFREAGNFSMRKALVVVQFTISTIMITGTIVLFMQVKYLNNTHLGFDKDLMVVIDVNVGRARTNFEWVKNEMLKISAVHHVSVTSRVPGEWKTLRRVKAKSEGTASPHQISYAIGADRDFLSTYNVTLLAGRNFANDSDSTAIIINEAAAKMLGITDANGQVIDIPQIARNSFFVPIFDDVNDSFKPRLIGIVKDFHFQSLRNRIEPLIIAYQHNPIQLIDYYSVKIAAQDIQGTLEKLKAIMVTNDEREPFEYHFLDQQLALFYAEDQRSQTILGWVALASIIIACLGLFGLATYAAEQRLKEIGMRKVLGATMLGLITLLSKDFVKLVFFACCIAFPIAWWGANRWLEEYAYHIDIAWWMFALAGGMALAIALLTVSYQAIKATFINPVKILKAE</sequence>
<keyword evidence="3 6" id="KW-0812">Transmembrane</keyword>
<evidence type="ECO:0000256" key="2">
    <source>
        <dbReference type="ARBA" id="ARBA00022475"/>
    </source>
</evidence>
<dbReference type="Proteomes" id="UP000251889">
    <property type="component" value="Unassembled WGS sequence"/>
</dbReference>
<dbReference type="InterPro" id="IPR025857">
    <property type="entry name" value="MacB_PCD"/>
</dbReference>
<feature type="transmembrane region" description="Helical" evidence="6">
    <location>
        <begin position="346"/>
        <end position="369"/>
    </location>
</feature>